<dbReference type="SUPFAM" id="SSF53335">
    <property type="entry name" value="S-adenosyl-L-methionine-dependent methyltransferases"/>
    <property type="match status" value="1"/>
</dbReference>
<dbReference type="GO" id="GO:0032259">
    <property type="term" value="P:methylation"/>
    <property type="evidence" value="ECO:0007669"/>
    <property type="project" value="UniProtKB-KW"/>
</dbReference>
<comment type="caution">
    <text evidence="10">The sequence shown here is derived from an EMBL/GenBank/DDBJ whole genome shotgun (WGS) entry which is preliminary data.</text>
</comment>
<evidence type="ECO:0000256" key="2">
    <source>
        <dbReference type="ARBA" id="ARBA00011900"/>
    </source>
</evidence>
<evidence type="ECO:0000259" key="8">
    <source>
        <dbReference type="Pfam" id="PF02384"/>
    </source>
</evidence>
<evidence type="ECO:0000256" key="6">
    <source>
        <dbReference type="ARBA" id="ARBA00022747"/>
    </source>
</evidence>
<evidence type="ECO:0000259" key="9">
    <source>
        <dbReference type="Pfam" id="PF12161"/>
    </source>
</evidence>
<dbReference type="InterPro" id="IPR038333">
    <property type="entry name" value="T1MK-like_N_sf"/>
</dbReference>
<dbReference type="GO" id="GO:0003677">
    <property type="term" value="F:DNA binding"/>
    <property type="evidence" value="ECO:0007669"/>
    <property type="project" value="InterPro"/>
</dbReference>
<dbReference type="PRINTS" id="PR00507">
    <property type="entry name" value="N12N6MTFRASE"/>
</dbReference>
<dbReference type="Gene3D" id="3.40.50.150">
    <property type="entry name" value="Vaccinia Virus protein VP39"/>
    <property type="match status" value="1"/>
</dbReference>
<dbReference type="InterPro" id="IPR003356">
    <property type="entry name" value="DNA_methylase_A-5"/>
</dbReference>
<dbReference type="PANTHER" id="PTHR42933">
    <property type="entry name" value="SLR6095 PROTEIN"/>
    <property type="match status" value="1"/>
</dbReference>
<evidence type="ECO:0000256" key="5">
    <source>
        <dbReference type="ARBA" id="ARBA00022691"/>
    </source>
</evidence>
<dbReference type="Gene3D" id="1.20.1260.30">
    <property type="match status" value="1"/>
</dbReference>
<comment type="catalytic activity">
    <reaction evidence="7">
        <text>a 2'-deoxyadenosine in DNA + S-adenosyl-L-methionine = an N(6)-methyl-2'-deoxyadenosine in DNA + S-adenosyl-L-homocysteine + H(+)</text>
        <dbReference type="Rhea" id="RHEA:15197"/>
        <dbReference type="Rhea" id="RHEA-COMP:12418"/>
        <dbReference type="Rhea" id="RHEA-COMP:12419"/>
        <dbReference type="ChEBI" id="CHEBI:15378"/>
        <dbReference type="ChEBI" id="CHEBI:57856"/>
        <dbReference type="ChEBI" id="CHEBI:59789"/>
        <dbReference type="ChEBI" id="CHEBI:90615"/>
        <dbReference type="ChEBI" id="CHEBI:90616"/>
        <dbReference type="EC" id="2.1.1.72"/>
    </reaction>
</comment>
<dbReference type="GO" id="GO:0009007">
    <property type="term" value="F:site-specific DNA-methyltransferase (adenine-specific) activity"/>
    <property type="evidence" value="ECO:0007669"/>
    <property type="project" value="UniProtKB-EC"/>
</dbReference>
<dbReference type="InterPro" id="IPR029063">
    <property type="entry name" value="SAM-dependent_MTases_sf"/>
</dbReference>
<evidence type="ECO:0000256" key="4">
    <source>
        <dbReference type="ARBA" id="ARBA00022679"/>
    </source>
</evidence>
<evidence type="ECO:0000313" key="11">
    <source>
        <dbReference type="Proteomes" id="UP000779900"/>
    </source>
</evidence>
<accession>A0A938BTD5</accession>
<feature type="domain" description="DNA methylase adenine-specific" evidence="8">
    <location>
        <begin position="255"/>
        <end position="510"/>
    </location>
</feature>
<dbReference type="InterPro" id="IPR022749">
    <property type="entry name" value="D12N6_MeTrfase_N"/>
</dbReference>
<evidence type="ECO:0000256" key="7">
    <source>
        <dbReference type="ARBA" id="ARBA00047942"/>
    </source>
</evidence>
<dbReference type="InterPro" id="IPR051537">
    <property type="entry name" value="DNA_Adenine_Mtase"/>
</dbReference>
<dbReference type="Proteomes" id="UP000779900">
    <property type="component" value="Unassembled WGS sequence"/>
</dbReference>
<reference evidence="10" key="1">
    <citation type="submission" date="2019-03" db="EMBL/GenBank/DDBJ databases">
        <title>Lake Tanganyika Metagenome-Assembled Genomes (MAGs).</title>
        <authorList>
            <person name="Tran P."/>
        </authorList>
    </citation>
    <scope>NUCLEOTIDE SEQUENCE</scope>
    <source>
        <strain evidence="10">K_DeepCast_150m_m2_040</strain>
    </source>
</reference>
<keyword evidence="6" id="KW-0680">Restriction system</keyword>
<feature type="domain" description="DNA methylase adenine-specific" evidence="8">
    <location>
        <begin position="139"/>
        <end position="220"/>
    </location>
</feature>
<organism evidence="10 11">
    <name type="scientific">candidate division WOR-3 bacterium</name>
    <dbReference type="NCBI Taxonomy" id="2052148"/>
    <lineage>
        <taxon>Bacteria</taxon>
        <taxon>Bacteria division WOR-3</taxon>
    </lineage>
</organism>
<proteinExistence type="inferred from homology"/>
<evidence type="ECO:0000256" key="1">
    <source>
        <dbReference type="ARBA" id="ARBA00006594"/>
    </source>
</evidence>
<evidence type="ECO:0000313" key="10">
    <source>
        <dbReference type="EMBL" id="MBM3331724.1"/>
    </source>
</evidence>
<comment type="similarity">
    <text evidence="1">Belongs to the N(4)/N(6)-methyltransferase family.</text>
</comment>
<keyword evidence="4" id="KW-0808">Transferase</keyword>
<dbReference type="Pfam" id="PF12161">
    <property type="entry name" value="HsdM_N"/>
    <property type="match status" value="1"/>
</dbReference>
<dbReference type="Pfam" id="PF02384">
    <property type="entry name" value="N6_Mtase"/>
    <property type="match status" value="2"/>
</dbReference>
<keyword evidence="5" id="KW-0949">S-adenosyl-L-methionine</keyword>
<evidence type="ECO:0000256" key="3">
    <source>
        <dbReference type="ARBA" id="ARBA00022603"/>
    </source>
</evidence>
<dbReference type="AlphaFoldDB" id="A0A938BTD5"/>
<name>A0A938BTD5_UNCW3</name>
<dbReference type="EC" id="2.1.1.72" evidence="2"/>
<gene>
    <name evidence="10" type="ORF">FJY68_07740</name>
</gene>
<keyword evidence="3 10" id="KW-0489">Methyltransferase</keyword>
<protein>
    <recommendedName>
        <fullName evidence="2">site-specific DNA-methyltransferase (adenine-specific)</fullName>
        <ecNumber evidence="2">2.1.1.72</ecNumber>
    </recommendedName>
</protein>
<feature type="domain" description="N6 adenine-specific DNA methyltransferase N-terminal" evidence="9">
    <location>
        <begin position="5"/>
        <end position="129"/>
    </location>
</feature>
<sequence length="546" mass="61451">MNADLRQKLARMTDILWAGGVVNPVTYIEQISYLIYLKMLDEEENRRELQARMVKNGGTKSLYPLQAKRFRWTEWRFKSGEPLRNFIRDQVFPYMASLVKEAPQISEYFRDAVLEVTDPNVLKQVIDIIDSIDFAKLGTDTKGDIFEYLLTHLGQSALNGQFRTPRQIRTMMVQMVDPDFGDTIYDPACGTGGFLIDAVEYILARYSENPVEVPIYGEEWLEERDQTIAEAKKEIPNLQTYRKGPGEKLPDWARLEASIYGTDVSRSIMRIAVMNLVLHGIRKAGVKRANSLSEMGGLTEDDLHRRYRVILSNPPFAGVLLKESIRKDLSTSSKKSELLFLALMMDALAPSGSCAVIVPDGLLFGSTIAHRELRKRLLKDFDLWAVVSLPAGVFKPYAGVKTGILVFHRPPESASRSSAVWFYEVSNDGFDPDKISGGVRPETPEKNDIPGLLKAWSQYKDSGFKTPPGIEANTVLKPGSDQPKCWWATHATIEDNDYNLAAGRYKPTVAEKPPDDDPRKLIKDVLAIEGDITKGLQKLLKDVEES</sequence>
<dbReference type="GO" id="GO:0009307">
    <property type="term" value="P:DNA restriction-modification system"/>
    <property type="evidence" value="ECO:0007669"/>
    <property type="project" value="UniProtKB-KW"/>
</dbReference>
<dbReference type="PANTHER" id="PTHR42933:SF3">
    <property type="entry name" value="TYPE I RESTRICTION ENZYME MJAVIII METHYLASE SUBUNIT"/>
    <property type="match status" value="1"/>
</dbReference>
<dbReference type="EMBL" id="VGIR01000041">
    <property type="protein sequence ID" value="MBM3331724.1"/>
    <property type="molecule type" value="Genomic_DNA"/>
</dbReference>
<dbReference type="GO" id="GO:0008170">
    <property type="term" value="F:N-methyltransferase activity"/>
    <property type="evidence" value="ECO:0007669"/>
    <property type="project" value="InterPro"/>
</dbReference>